<dbReference type="Gene3D" id="3.20.20.190">
    <property type="entry name" value="Phosphatidylinositol (PI) phosphodiesterase"/>
    <property type="match status" value="1"/>
</dbReference>
<dbReference type="GO" id="GO:0006629">
    <property type="term" value="P:lipid metabolic process"/>
    <property type="evidence" value="ECO:0007669"/>
    <property type="project" value="InterPro"/>
</dbReference>
<evidence type="ECO:0000313" key="3">
    <source>
        <dbReference type="Proteomes" id="UP000224854"/>
    </source>
</evidence>
<dbReference type="Proteomes" id="UP000224854">
    <property type="component" value="Unassembled WGS sequence"/>
</dbReference>
<comment type="caution">
    <text evidence="2">The sequence shown here is derived from an EMBL/GenBank/DDBJ whole genome shotgun (WGS) entry which is preliminary data.</text>
</comment>
<sequence length="300" mass="32533">MSFKTAAALSLLAAQLAPVSSCPITHAIKRQDGDAKPFWAIAHRVLVKAGVQAAVSHGANALEVDVQPWNDQWWADHDGTPASAGDTIQQLFQTIATERADGANIAFVWLDIKSPDYCDAAQDNCNIEALQRQARATLEPAGIKVLYGFYNDKGRAYQVIRDSLNENEAINQDGKAGDVQASFENDGPSDVAKRVLSKGLFSPRLVFGNCQDDGWMCSQLRQGVESKAFGKVFGWTFPNDQGDLMGRVIDEAHVDGLIYGNGASHYTDAANLRELATTLHGLIDNTGGKVRMATLEDVPW</sequence>
<protein>
    <recommendedName>
        <fullName evidence="4">Phospholipase D</fullName>
    </recommendedName>
</protein>
<gene>
    <name evidence="2" type="ORF">CDD82_2354</name>
</gene>
<proteinExistence type="predicted"/>
<feature type="chain" id="PRO_5012112388" description="Phospholipase D" evidence="1">
    <location>
        <begin position="22"/>
        <end position="300"/>
    </location>
</feature>
<dbReference type="EMBL" id="NJEU01001838">
    <property type="protein sequence ID" value="PHH60054.1"/>
    <property type="molecule type" value="Genomic_DNA"/>
</dbReference>
<dbReference type="AlphaFoldDB" id="A0A2C5XZB8"/>
<evidence type="ECO:0000256" key="1">
    <source>
        <dbReference type="SAM" id="SignalP"/>
    </source>
</evidence>
<dbReference type="GO" id="GO:0008081">
    <property type="term" value="F:phosphoric diester hydrolase activity"/>
    <property type="evidence" value="ECO:0007669"/>
    <property type="project" value="InterPro"/>
</dbReference>
<organism evidence="2 3">
    <name type="scientific">Ophiocordyceps australis</name>
    <dbReference type="NCBI Taxonomy" id="1399860"/>
    <lineage>
        <taxon>Eukaryota</taxon>
        <taxon>Fungi</taxon>
        <taxon>Dikarya</taxon>
        <taxon>Ascomycota</taxon>
        <taxon>Pezizomycotina</taxon>
        <taxon>Sordariomycetes</taxon>
        <taxon>Hypocreomycetidae</taxon>
        <taxon>Hypocreales</taxon>
        <taxon>Ophiocordycipitaceae</taxon>
        <taxon>Ophiocordyceps</taxon>
    </lineage>
</organism>
<feature type="signal peptide" evidence="1">
    <location>
        <begin position="1"/>
        <end position="21"/>
    </location>
</feature>
<evidence type="ECO:0000313" key="2">
    <source>
        <dbReference type="EMBL" id="PHH60054.1"/>
    </source>
</evidence>
<keyword evidence="1" id="KW-0732">Signal</keyword>
<dbReference type="OrthoDB" id="4907280at2759"/>
<evidence type="ECO:0008006" key="4">
    <source>
        <dbReference type="Google" id="ProtNLM"/>
    </source>
</evidence>
<accession>A0A2C5XZB8</accession>
<dbReference type="SUPFAM" id="SSF51695">
    <property type="entry name" value="PLC-like phosphodiesterases"/>
    <property type="match status" value="1"/>
</dbReference>
<name>A0A2C5XZB8_9HYPO</name>
<dbReference type="InterPro" id="IPR017946">
    <property type="entry name" value="PLC-like_Pdiesterase_TIM-brl"/>
</dbReference>
<reference evidence="2 3" key="1">
    <citation type="submission" date="2017-06" db="EMBL/GenBank/DDBJ databases">
        <title>Ant-infecting Ophiocordyceps genomes reveal a high diversity of potential behavioral manipulation genes and a possible major role for enterotoxins.</title>
        <authorList>
            <person name="De Bekker C."/>
            <person name="Evans H.C."/>
            <person name="Brachmann A."/>
            <person name="Hughes D.P."/>
        </authorList>
    </citation>
    <scope>NUCLEOTIDE SEQUENCE [LARGE SCALE GENOMIC DNA]</scope>
    <source>
        <strain evidence="2 3">1348a</strain>
    </source>
</reference>
<keyword evidence="3" id="KW-1185">Reference proteome</keyword>